<dbReference type="Gene3D" id="3.30.1490.300">
    <property type="match status" value="1"/>
</dbReference>
<dbReference type="InterPro" id="IPR005883">
    <property type="entry name" value="PilM"/>
</dbReference>
<dbReference type="CDD" id="cd24049">
    <property type="entry name" value="ASKHA_NBD_PilM"/>
    <property type="match status" value="1"/>
</dbReference>
<comment type="caution">
    <text evidence="2">The sequence shown here is derived from an EMBL/GenBank/DDBJ whole genome shotgun (WGS) entry which is preliminary data.</text>
</comment>
<dbReference type="EMBL" id="JPIN01000002">
    <property type="protein sequence ID" value="KFZ29388.1"/>
    <property type="molecule type" value="Genomic_DNA"/>
</dbReference>
<dbReference type="InterPro" id="IPR043129">
    <property type="entry name" value="ATPase_NBD"/>
</dbReference>
<proteinExistence type="predicted"/>
<dbReference type="AlphaFoldDB" id="A0A094L418"/>
<evidence type="ECO:0000259" key="1">
    <source>
        <dbReference type="SMART" id="SM00842"/>
    </source>
</evidence>
<name>A0A094L418_9GAMM</name>
<dbReference type="eggNOG" id="COG4972">
    <property type="taxonomic scope" value="Bacteria"/>
</dbReference>
<dbReference type="Proteomes" id="UP000053718">
    <property type="component" value="Unassembled WGS sequence"/>
</dbReference>
<dbReference type="GO" id="GO:0051301">
    <property type="term" value="P:cell division"/>
    <property type="evidence" value="ECO:0007669"/>
    <property type="project" value="InterPro"/>
</dbReference>
<dbReference type="RefSeq" id="WP_034730443.1">
    <property type="nucleotide sequence ID" value="NZ_JPIN01000002.1"/>
</dbReference>
<dbReference type="SMART" id="SM00842">
    <property type="entry name" value="FtsA"/>
    <property type="match status" value="1"/>
</dbReference>
<dbReference type="OrthoDB" id="9773403at2"/>
<dbReference type="Gene3D" id="3.30.420.40">
    <property type="match status" value="2"/>
</dbReference>
<reference evidence="2 3" key="1">
    <citation type="submission" date="2014-06" db="EMBL/GenBank/DDBJ databases">
        <title>Draft genome sequence of Idiomarina sp. MCCC 1A10513.</title>
        <authorList>
            <person name="Du J."/>
            <person name="Lai Q."/>
            <person name="Shao Z."/>
        </authorList>
    </citation>
    <scope>NUCLEOTIDE SEQUENCE [LARGE SCALE GENOMIC DNA]</scope>
    <source>
        <strain evidence="2 3">MCCC 1A10513</strain>
    </source>
</reference>
<dbReference type="SUPFAM" id="SSF53067">
    <property type="entry name" value="Actin-like ATPase domain"/>
    <property type="match status" value="2"/>
</dbReference>
<protein>
    <recommendedName>
        <fullName evidence="1">SHS2 domain-containing protein</fullName>
    </recommendedName>
</protein>
<keyword evidence="3" id="KW-1185">Reference proteome</keyword>
<evidence type="ECO:0000313" key="2">
    <source>
        <dbReference type="EMBL" id="KFZ29388.1"/>
    </source>
</evidence>
<dbReference type="PANTHER" id="PTHR32432:SF3">
    <property type="entry name" value="ETHANOLAMINE UTILIZATION PROTEIN EUTJ"/>
    <property type="match status" value="1"/>
</dbReference>
<accession>A0A094L418</accession>
<organism evidence="2 3">
    <name type="scientific">Pseudidiomarina atlantica</name>
    <dbReference type="NCBI Taxonomy" id="1517416"/>
    <lineage>
        <taxon>Bacteria</taxon>
        <taxon>Pseudomonadati</taxon>
        <taxon>Pseudomonadota</taxon>
        <taxon>Gammaproteobacteria</taxon>
        <taxon>Alteromonadales</taxon>
        <taxon>Idiomarinaceae</taxon>
        <taxon>Pseudidiomarina</taxon>
    </lineage>
</organism>
<dbReference type="STRING" id="1517416.IDAT_03260"/>
<dbReference type="PANTHER" id="PTHR32432">
    <property type="entry name" value="CELL DIVISION PROTEIN FTSA-RELATED"/>
    <property type="match status" value="1"/>
</dbReference>
<gene>
    <name evidence="2" type="ORF">IDAT_03260</name>
</gene>
<dbReference type="PIRSF" id="PIRSF019169">
    <property type="entry name" value="PilM"/>
    <property type="match status" value="1"/>
</dbReference>
<dbReference type="InterPro" id="IPR003494">
    <property type="entry name" value="SHS2_FtsA"/>
</dbReference>
<dbReference type="NCBIfam" id="TIGR01175">
    <property type="entry name" value="pilM"/>
    <property type="match status" value="1"/>
</dbReference>
<dbReference type="Pfam" id="PF11104">
    <property type="entry name" value="PilM_2"/>
    <property type="match status" value="1"/>
</dbReference>
<feature type="domain" description="SHS2" evidence="1">
    <location>
        <begin position="11"/>
        <end position="174"/>
    </location>
</feature>
<evidence type="ECO:0000313" key="3">
    <source>
        <dbReference type="Proteomes" id="UP000053718"/>
    </source>
</evidence>
<dbReference type="InterPro" id="IPR050696">
    <property type="entry name" value="FtsA/MreB"/>
</dbReference>
<sequence length="356" mass="39002">MGLFGLGKKPGLGIDIGTDAIKAIELVAQGDTYEIVRAAETQLPKNLITDDEITDIEKLARALKQTRKSLSSRTVDVVGSVSGSQAISKQIAVGIDLDDEAISEKIETEAEALIPFPLAEVRYDFESLGEHPTMPGQQRVLVTATRTMSVDTRVQALEEAGFKVRIMDVDNQAILRTCDHVMPHLYPDLYDNKLPLLVLDISSAAVQTIVIGGGEVLFTRYQSGGLGQLFSALDGEGKVDHGELFAKLRSDEVEEFSPLVVQDFLGNLWAKVSRGIQIYRSNSPKKDFAGVLLINSGAMLPMVVQAMSEQVDYPVISLNPFEHFPLPDKYSHLQSHGPRFVEALGLALRSFTPWHT</sequence>